<evidence type="ECO:0000313" key="3">
    <source>
        <dbReference type="Proteomes" id="UP000534186"/>
    </source>
</evidence>
<gene>
    <name evidence="2" type="ORF">HDF12_003604</name>
</gene>
<protein>
    <recommendedName>
        <fullName evidence="4">Zinc-finger domain-containing protein</fullName>
    </recommendedName>
</protein>
<name>A0A7Y9TBK6_9BACT</name>
<evidence type="ECO:0008006" key="4">
    <source>
        <dbReference type="Google" id="ProtNLM"/>
    </source>
</evidence>
<dbReference type="EMBL" id="JACCCV010000002">
    <property type="protein sequence ID" value="NYF53205.1"/>
    <property type="molecule type" value="Genomic_DNA"/>
</dbReference>
<organism evidence="2 3">
    <name type="scientific">Tunturiibacter lichenicola</name>
    <dbReference type="NCBI Taxonomy" id="2051959"/>
    <lineage>
        <taxon>Bacteria</taxon>
        <taxon>Pseudomonadati</taxon>
        <taxon>Acidobacteriota</taxon>
        <taxon>Terriglobia</taxon>
        <taxon>Terriglobales</taxon>
        <taxon>Acidobacteriaceae</taxon>
        <taxon>Tunturiibacter</taxon>
    </lineage>
</organism>
<evidence type="ECO:0000313" key="2">
    <source>
        <dbReference type="EMBL" id="NYF53205.1"/>
    </source>
</evidence>
<comment type="caution">
    <text evidence="2">The sequence shown here is derived from an EMBL/GenBank/DDBJ whole genome shotgun (WGS) entry which is preliminary data.</text>
</comment>
<feature type="compositionally biased region" description="Low complexity" evidence="1">
    <location>
        <begin position="156"/>
        <end position="173"/>
    </location>
</feature>
<dbReference type="AlphaFoldDB" id="A0A7Y9TBK6"/>
<reference evidence="2 3" key="1">
    <citation type="submission" date="2020-07" db="EMBL/GenBank/DDBJ databases">
        <title>Genomic Encyclopedia of Type Strains, Phase IV (KMG-V): Genome sequencing to study the core and pangenomes of soil and plant-associated prokaryotes.</title>
        <authorList>
            <person name="Whitman W."/>
        </authorList>
    </citation>
    <scope>NUCLEOTIDE SEQUENCE [LARGE SCALE GENOMIC DNA]</scope>
    <source>
        <strain evidence="2 3">M8UP30</strain>
    </source>
</reference>
<accession>A0A7Y9TBK6</accession>
<evidence type="ECO:0000256" key="1">
    <source>
        <dbReference type="SAM" id="MobiDB-lite"/>
    </source>
</evidence>
<proteinExistence type="predicted"/>
<sequence>MNLHLTHEQLCDVLLADSSLRSAGADRDTDVVDQHLQACLICSAELKSLRDSLSHFRDASISYSRQEFAHSYARRSSIAPPHHVLSQPLYWAAAAVVFVAALFPITLHQQQSAARSAATKAAAASSRAAESDEALLSDIDQKVSADVPSPMEPLADPTDGTTSVTSTSDQRTN</sequence>
<feature type="region of interest" description="Disordered" evidence="1">
    <location>
        <begin position="128"/>
        <end position="173"/>
    </location>
</feature>
<dbReference type="Proteomes" id="UP000534186">
    <property type="component" value="Unassembled WGS sequence"/>
</dbReference>